<evidence type="ECO:0000313" key="2">
    <source>
        <dbReference type="EMBL" id="CAB4884308.1"/>
    </source>
</evidence>
<dbReference type="Gene3D" id="3.40.50.450">
    <property type="match status" value="1"/>
</dbReference>
<dbReference type="EMBL" id="CAFBLT010000004">
    <property type="protein sequence ID" value="CAB4884308.1"/>
    <property type="molecule type" value="Genomic_DNA"/>
</dbReference>
<protein>
    <submittedName>
        <fullName evidence="1">Unannotated protein</fullName>
    </submittedName>
</protein>
<dbReference type="Pfam" id="PF03641">
    <property type="entry name" value="Lysine_decarbox"/>
    <property type="match status" value="1"/>
</dbReference>
<dbReference type="InterPro" id="IPR052341">
    <property type="entry name" value="LOG_family_nucleotidases"/>
</dbReference>
<sequence>MSDAIASEWSDRDLEALRQRLNDQELSGTRQELISSMIATIGRLASEETGMLDLKIAESALDELANAFDVFRPYREIPKLTMFGSARTSPHDPVYTLAHDLAADIAAEGWMVITGAGPGIMQAGLEGAGREKSFGVNILLPQEDGANPIIALDPKLVEMRYFFTRKLMMVKESDAYAILPGGYGTLDEAFELLTLLQTGKAQPAPLVLVETEGGTYWHGWESFLNDQAVSKGYISAEDESLYRIVNSADEALAEILAFYRNYHSSRMVGRTMVLRMKRLPSAAELIDINQRFGDIVTEGDIFVTEPLAPERSSQDHLDLARLGLRFNRTQYGRLRQLIDALNECSGG</sequence>
<dbReference type="GO" id="GO:0009691">
    <property type="term" value="P:cytokinin biosynthetic process"/>
    <property type="evidence" value="ECO:0007669"/>
    <property type="project" value="InterPro"/>
</dbReference>
<proteinExistence type="predicted"/>
<dbReference type="InterPro" id="IPR031100">
    <property type="entry name" value="LOG_fam"/>
</dbReference>
<dbReference type="GO" id="GO:0016787">
    <property type="term" value="F:hydrolase activity"/>
    <property type="evidence" value="ECO:0007669"/>
    <property type="project" value="InterPro"/>
</dbReference>
<dbReference type="SUPFAM" id="SSF102405">
    <property type="entry name" value="MCP/YpsA-like"/>
    <property type="match status" value="1"/>
</dbReference>
<reference evidence="1" key="1">
    <citation type="submission" date="2020-05" db="EMBL/GenBank/DDBJ databases">
        <authorList>
            <person name="Chiriac C."/>
            <person name="Salcher M."/>
            <person name="Ghai R."/>
            <person name="Kavagutti S V."/>
        </authorList>
    </citation>
    <scope>NUCLEOTIDE SEQUENCE</scope>
</reference>
<evidence type="ECO:0000313" key="1">
    <source>
        <dbReference type="EMBL" id="CAB4834970.1"/>
    </source>
</evidence>
<dbReference type="EMBL" id="CAFABE010000158">
    <property type="protein sequence ID" value="CAB4834970.1"/>
    <property type="molecule type" value="Genomic_DNA"/>
</dbReference>
<dbReference type="AlphaFoldDB" id="A0A6J7AR02"/>
<accession>A0A6J7AR02</accession>
<dbReference type="NCBIfam" id="TIGR00730">
    <property type="entry name" value="Rossman fold protein, TIGR00730 family"/>
    <property type="match status" value="1"/>
</dbReference>
<dbReference type="PANTHER" id="PTHR43393:SF2">
    <property type="entry name" value="CYTOKININ RIBOSIDE 5'-MONOPHOSPHATE PHOSPHORIBOHYDROLASE"/>
    <property type="match status" value="1"/>
</dbReference>
<name>A0A6J7AR02_9ZZZZ</name>
<organism evidence="1">
    <name type="scientific">freshwater metagenome</name>
    <dbReference type="NCBI Taxonomy" id="449393"/>
    <lineage>
        <taxon>unclassified sequences</taxon>
        <taxon>metagenomes</taxon>
        <taxon>ecological metagenomes</taxon>
    </lineage>
</organism>
<dbReference type="GO" id="GO:0005829">
    <property type="term" value="C:cytosol"/>
    <property type="evidence" value="ECO:0007669"/>
    <property type="project" value="TreeGrafter"/>
</dbReference>
<gene>
    <name evidence="1" type="ORF">UFOPK3164_01796</name>
    <name evidence="2" type="ORF">UFOPK3427_01874</name>
</gene>
<dbReference type="InterPro" id="IPR005269">
    <property type="entry name" value="LOG"/>
</dbReference>
<dbReference type="PANTHER" id="PTHR43393">
    <property type="entry name" value="CYTOKININ RIBOSIDE 5'-MONOPHOSPHATE PHOSPHORIBOHYDROLASE"/>
    <property type="match status" value="1"/>
</dbReference>